<dbReference type="RefSeq" id="WP_239075762.1">
    <property type="nucleotide sequence ID" value="NZ_BAAAQJ010000019.1"/>
</dbReference>
<dbReference type="PANTHER" id="PTHR38048">
    <property type="entry name" value="EXPRESSED PROTEIN"/>
    <property type="match status" value="1"/>
</dbReference>
<name>A0A8J3PPY5_9ACTN</name>
<keyword evidence="3" id="KW-1185">Reference proteome</keyword>
<protein>
    <recommendedName>
        <fullName evidence="1">Hemerythrin-like domain-containing protein</fullName>
    </recommendedName>
</protein>
<evidence type="ECO:0000259" key="1">
    <source>
        <dbReference type="Pfam" id="PF01814"/>
    </source>
</evidence>
<dbReference type="AlphaFoldDB" id="A0A8J3PPY5"/>
<dbReference type="EMBL" id="BONU01000095">
    <property type="protein sequence ID" value="GIG76849.1"/>
    <property type="molecule type" value="Genomic_DNA"/>
</dbReference>
<proteinExistence type="predicted"/>
<accession>A0A8J3PPY5</accession>
<dbReference type="CDD" id="cd12108">
    <property type="entry name" value="Hr-like"/>
    <property type="match status" value="1"/>
</dbReference>
<dbReference type="PANTHER" id="PTHR38048:SF2">
    <property type="entry name" value="HEMERYTHRIN-LIKE DOMAIN-CONTAINING PROTEIN"/>
    <property type="match status" value="1"/>
</dbReference>
<evidence type="ECO:0000313" key="3">
    <source>
        <dbReference type="Proteomes" id="UP000653674"/>
    </source>
</evidence>
<sequence>MTTTESGQVDTREMLVIHTALRREYRLAPALVRAVAPGDAARARVISEHLDFLNNMLHHHHSGEDRLLWPKLLDRVPAELAPIVQLMEQQHHQIHDTLEQTGAAMARWREHAAAADRDQLAESLERLYAGLTEHLAAEEEHILPLASRCLTPAEWGQLGEEGMESVPKNQRAMIFGMLMYEGDPQVIAMMLAQAPLPARLIVPVLGRRAFARYARRVHGTPTP</sequence>
<reference evidence="2" key="1">
    <citation type="submission" date="2021-01" db="EMBL/GenBank/DDBJ databases">
        <title>Whole genome shotgun sequence of Planosporangium flavigriseum NBRC 105377.</title>
        <authorList>
            <person name="Komaki H."/>
            <person name="Tamura T."/>
        </authorList>
    </citation>
    <scope>NUCLEOTIDE SEQUENCE</scope>
    <source>
        <strain evidence="2">NBRC 105377</strain>
    </source>
</reference>
<dbReference type="Pfam" id="PF01814">
    <property type="entry name" value="Hemerythrin"/>
    <property type="match status" value="1"/>
</dbReference>
<dbReference type="InterPro" id="IPR053206">
    <property type="entry name" value="Dimeric_xanthone_biosynth"/>
</dbReference>
<evidence type="ECO:0000313" key="2">
    <source>
        <dbReference type="EMBL" id="GIG76849.1"/>
    </source>
</evidence>
<dbReference type="InterPro" id="IPR012312">
    <property type="entry name" value="Hemerythrin-like"/>
</dbReference>
<dbReference type="Proteomes" id="UP000653674">
    <property type="component" value="Unassembled WGS sequence"/>
</dbReference>
<organism evidence="2 3">
    <name type="scientific">Planosporangium flavigriseum</name>
    <dbReference type="NCBI Taxonomy" id="373681"/>
    <lineage>
        <taxon>Bacteria</taxon>
        <taxon>Bacillati</taxon>
        <taxon>Actinomycetota</taxon>
        <taxon>Actinomycetes</taxon>
        <taxon>Micromonosporales</taxon>
        <taxon>Micromonosporaceae</taxon>
        <taxon>Planosporangium</taxon>
    </lineage>
</organism>
<dbReference type="Gene3D" id="1.20.120.520">
    <property type="entry name" value="nmb1532 protein domain like"/>
    <property type="match status" value="1"/>
</dbReference>
<gene>
    <name evidence="2" type="ORF">Pfl04_52530</name>
</gene>
<comment type="caution">
    <text evidence="2">The sequence shown here is derived from an EMBL/GenBank/DDBJ whole genome shotgun (WGS) entry which is preliminary data.</text>
</comment>
<feature type="domain" description="Hemerythrin-like" evidence="1">
    <location>
        <begin position="13"/>
        <end position="146"/>
    </location>
</feature>